<evidence type="ECO:0000313" key="2">
    <source>
        <dbReference type="EMBL" id="CAD7230351.1"/>
    </source>
</evidence>
<accession>A0A7R8WKJ9</accession>
<gene>
    <name evidence="2" type="ORF">CTOB1V02_LOCUS8211</name>
</gene>
<feature type="region of interest" description="Disordered" evidence="1">
    <location>
        <begin position="616"/>
        <end position="646"/>
    </location>
</feature>
<evidence type="ECO:0000256" key="1">
    <source>
        <dbReference type="SAM" id="MobiDB-lite"/>
    </source>
</evidence>
<dbReference type="SUPFAM" id="SSF111347">
    <property type="entry name" value="Rap/Ran-GAP"/>
    <property type="match status" value="1"/>
</dbReference>
<dbReference type="EMBL" id="OB662628">
    <property type="protein sequence ID" value="CAD7230351.1"/>
    <property type="molecule type" value="Genomic_DNA"/>
</dbReference>
<dbReference type="OrthoDB" id="10009983at2759"/>
<organism evidence="2">
    <name type="scientific">Cyprideis torosa</name>
    <dbReference type="NCBI Taxonomy" id="163714"/>
    <lineage>
        <taxon>Eukaryota</taxon>
        <taxon>Metazoa</taxon>
        <taxon>Ecdysozoa</taxon>
        <taxon>Arthropoda</taxon>
        <taxon>Crustacea</taxon>
        <taxon>Oligostraca</taxon>
        <taxon>Ostracoda</taxon>
        <taxon>Podocopa</taxon>
        <taxon>Podocopida</taxon>
        <taxon>Cytherocopina</taxon>
        <taxon>Cytheroidea</taxon>
        <taxon>Cytherideidae</taxon>
        <taxon>Cyprideis</taxon>
    </lineage>
</organism>
<dbReference type="GO" id="GO:0051056">
    <property type="term" value="P:regulation of small GTPase mediated signal transduction"/>
    <property type="evidence" value="ECO:0007669"/>
    <property type="project" value="InterPro"/>
</dbReference>
<feature type="compositionally biased region" description="Basic and acidic residues" evidence="1">
    <location>
        <begin position="1012"/>
        <end position="1022"/>
    </location>
</feature>
<feature type="region of interest" description="Disordered" evidence="1">
    <location>
        <begin position="1005"/>
        <end position="1024"/>
    </location>
</feature>
<reference evidence="2" key="1">
    <citation type="submission" date="2020-11" db="EMBL/GenBank/DDBJ databases">
        <authorList>
            <person name="Tran Van P."/>
        </authorList>
    </citation>
    <scope>NUCLEOTIDE SEQUENCE</scope>
</reference>
<dbReference type="PANTHER" id="PTHR21344:SF1">
    <property type="entry name" value="RAL GTPASE-ACTIVATING PROTEIN SUBUNIT BETA"/>
    <property type="match status" value="1"/>
</dbReference>
<feature type="compositionally biased region" description="Polar residues" evidence="1">
    <location>
        <begin position="625"/>
        <end position="639"/>
    </location>
</feature>
<protein>
    <submittedName>
        <fullName evidence="2">Uncharacterized protein</fullName>
    </submittedName>
</protein>
<name>A0A7R8WKJ9_9CRUS</name>
<dbReference type="PANTHER" id="PTHR21344">
    <property type="entry name" value="RAL GTPASE-ACTIVATING PROTEIN SUBUNIT BETA"/>
    <property type="match status" value="1"/>
</dbReference>
<dbReference type="InterPro" id="IPR046859">
    <property type="entry name" value="RGPA/RALGAPB_N"/>
</dbReference>
<sequence>MNFSLLFLIASPDDPSPSVLEKFPRGVGREVVLDTVKHVAHSLSLSSQSAPCFLREEKDVIWTLEVTCYGLTLPLTDHDALRDCVNIYCEYLSAFLPIPKASVPQPIMEDPNLYGRIMVKHLYHLFVPRTGDSTDLTHKQAVLCHRVLRTLQSIAQSSRILSRDTWESLLLLLLSVNDTLLASPTVKDDIGDLMCERVLSVLFEIWLVACSKCYPSPSTWKTFCEVTLRWRHRIPLVQQWNRVCAALTSRMMKDVFVPGSSAAERSNEEEKTLISSSMSSDAVSQTWYRMIHLLCDPVDFARVEAVSSTPHFMQWAILQDSVVEPCQHPCLSELPFIFHTAMKGISTVVDTLLGFPSPCLNPLRPKVNSILHCFGSWLFDAAVIGALPLTSFGDASDKIQRHDSVTRRPSSVLAEHTVTGSELTEVPASLRSDRFELGRAEALGTLCRIFTSKTSEEEILPVYLARFYLVLHLALKTRNELTESIAAVIRNGQTLLLCDLDGSQVLLPDLLYATEAVLYPHSEELSGSYSLAELRSSAISLLCSFVSLPHQLLHLPIKDIACRSPQSSYALPILKPRIVNVLFTALETVTSPKNIEMLLAALLLCIQDFAEHESSTHPELHSDGMSDTSGVILSGPSSHHSSELGSLKEDEVMESPYTSFGSEFSTGQPSRTDTAAAVFARATNFVCPRLKSMWKTDLQISLAALEFLGGLAQVQQLDQSLLECKRVVKRLCEYITEQCNRPPPSHTRDLHSSIVAAYRCLSLWLLHSSALLREDKESLNLILEVIELGICGARSEVKNHDPIPKTDKALRPVSLRVKDTAEHLLHLIFTQIGSDSFGTSRVQELDEEVILSRAGVERTSKDLPTDHFIYYSLESGIILALLIDQAEVLNEGSAARSTPSSIAIIRGPFGRYTWGLHYRPFPYASTYTTPVNPGRPIPMSEILPLNVGTAKFFPDSAERIPLCNADQSVPALESLLTSDPKTHSELNKLEPLLDRQAALETRLSNVTKSQHRREYPNPETDARPPILVKEFNPVRLFMAHFGPLSQSLVSTSEPGEESPPHLLPLDSVSPEFPGDLLLLDALGNKTCDTVHVFYSDTPDSTLTQMLANVQDITRLPEGFSSFLGTLGWPLRSGETDNNAKDSSDEDRVVYWANEVSEISFVVPSTATRGRSSWTGQHGPVAIRVVIVWLEHDEDFNSLPVKDMLQWNDSEAKAEGKSSYCVIGIHTLQSGLYRIHLRGSHGGSTFFNFSLPLVDGMLLSRRTLGPLVRQAVLNYCHRVRLEKDSSYHPHVKRKLKIQEMVQKYQQRVPAPEALFQLCTRASRQSRSANFC</sequence>
<dbReference type="InterPro" id="IPR039930">
    <property type="entry name" value="RALGAPB"/>
</dbReference>
<proteinExistence type="predicted"/>
<dbReference type="Pfam" id="PF20412">
    <property type="entry name" value="RALGAPB_N"/>
    <property type="match status" value="1"/>
</dbReference>
<dbReference type="GO" id="GO:0005096">
    <property type="term" value="F:GTPase activator activity"/>
    <property type="evidence" value="ECO:0007669"/>
    <property type="project" value="InterPro"/>
</dbReference>
<dbReference type="InterPro" id="IPR035974">
    <property type="entry name" value="Rap/Ran-GAP_sf"/>
</dbReference>